<dbReference type="Pfam" id="PF00067">
    <property type="entry name" value="p450"/>
    <property type="match status" value="1"/>
</dbReference>
<name>A0A9Q1R5M4_9SOLA</name>
<dbReference type="Gene3D" id="1.10.630.10">
    <property type="entry name" value="Cytochrome P450"/>
    <property type="match status" value="1"/>
</dbReference>
<evidence type="ECO:0000256" key="1">
    <source>
        <dbReference type="ARBA" id="ARBA00023002"/>
    </source>
</evidence>
<dbReference type="InterPro" id="IPR002401">
    <property type="entry name" value="Cyt_P450_E_grp-I"/>
</dbReference>
<dbReference type="PRINTS" id="PR00463">
    <property type="entry name" value="EP450I"/>
</dbReference>
<evidence type="ECO:0000256" key="2">
    <source>
        <dbReference type="SAM" id="SignalP"/>
    </source>
</evidence>
<sequence length="105" mass="11937">MRISWFFIALTWLLTLSFLSKLLNRPKRKLPPGPRPWPIIGNLNLLGSLPHESLHRLSQKYGDLMLLKFGSKTVLIASSPEMAKEFLKTHDAIFASRPELAAGWL</sequence>
<dbReference type="Proteomes" id="UP001152561">
    <property type="component" value="Unassembled WGS sequence"/>
</dbReference>
<dbReference type="PANTHER" id="PTHR24299:SF21">
    <property type="entry name" value="OS09G0441600 PROTEIN"/>
    <property type="match status" value="1"/>
</dbReference>
<feature type="signal peptide" evidence="2">
    <location>
        <begin position="1"/>
        <end position="17"/>
    </location>
</feature>
<dbReference type="GO" id="GO:0016705">
    <property type="term" value="F:oxidoreductase activity, acting on paired donors, with incorporation or reduction of molecular oxygen"/>
    <property type="evidence" value="ECO:0007669"/>
    <property type="project" value="InterPro"/>
</dbReference>
<protein>
    <recommendedName>
        <fullName evidence="5">Cytochrome P450</fullName>
    </recommendedName>
</protein>
<dbReference type="PANTHER" id="PTHR24299">
    <property type="entry name" value="CYTOCHROME P450 FAMILY 1"/>
    <property type="match status" value="1"/>
</dbReference>
<dbReference type="OrthoDB" id="1306041at2759"/>
<dbReference type="InterPro" id="IPR001128">
    <property type="entry name" value="Cyt_P450"/>
</dbReference>
<reference evidence="4" key="1">
    <citation type="journal article" date="2023" name="Proc. Natl. Acad. Sci. U.S.A.">
        <title>Genomic and structural basis for evolution of tropane alkaloid biosynthesis.</title>
        <authorList>
            <person name="Wanga Y.-J."/>
            <person name="Taina T."/>
            <person name="Yua J.-Y."/>
            <person name="Lia J."/>
            <person name="Xua B."/>
            <person name="Chenc J."/>
            <person name="D'Auriad J.C."/>
            <person name="Huanga J.-P."/>
            <person name="Huanga S.-X."/>
        </authorList>
    </citation>
    <scope>NUCLEOTIDE SEQUENCE [LARGE SCALE GENOMIC DNA]</scope>
    <source>
        <strain evidence="4">cv. KIB-2019</strain>
    </source>
</reference>
<dbReference type="InterPro" id="IPR036396">
    <property type="entry name" value="Cyt_P450_sf"/>
</dbReference>
<dbReference type="AlphaFoldDB" id="A0A9Q1R5M4"/>
<evidence type="ECO:0008006" key="5">
    <source>
        <dbReference type="Google" id="ProtNLM"/>
    </source>
</evidence>
<organism evidence="3 4">
    <name type="scientific">Anisodus acutangulus</name>
    <dbReference type="NCBI Taxonomy" id="402998"/>
    <lineage>
        <taxon>Eukaryota</taxon>
        <taxon>Viridiplantae</taxon>
        <taxon>Streptophyta</taxon>
        <taxon>Embryophyta</taxon>
        <taxon>Tracheophyta</taxon>
        <taxon>Spermatophyta</taxon>
        <taxon>Magnoliopsida</taxon>
        <taxon>eudicotyledons</taxon>
        <taxon>Gunneridae</taxon>
        <taxon>Pentapetalae</taxon>
        <taxon>asterids</taxon>
        <taxon>lamiids</taxon>
        <taxon>Solanales</taxon>
        <taxon>Solanaceae</taxon>
        <taxon>Solanoideae</taxon>
        <taxon>Hyoscyameae</taxon>
        <taxon>Anisodus</taxon>
    </lineage>
</organism>
<dbReference type="SUPFAM" id="SSF48264">
    <property type="entry name" value="Cytochrome P450"/>
    <property type="match status" value="1"/>
</dbReference>
<evidence type="ECO:0000313" key="4">
    <source>
        <dbReference type="Proteomes" id="UP001152561"/>
    </source>
</evidence>
<dbReference type="GO" id="GO:0005506">
    <property type="term" value="F:iron ion binding"/>
    <property type="evidence" value="ECO:0007669"/>
    <property type="project" value="InterPro"/>
</dbReference>
<proteinExistence type="predicted"/>
<feature type="chain" id="PRO_5040193256" description="Cytochrome P450" evidence="2">
    <location>
        <begin position="18"/>
        <end position="105"/>
    </location>
</feature>
<keyword evidence="4" id="KW-1185">Reference proteome</keyword>
<dbReference type="EMBL" id="JAJAGQ010000015">
    <property type="protein sequence ID" value="KAJ8541803.1"/>
    <property type="molecule type" value="Genomic_DNA"/>
</dbReference>
<dbReference type="GO" id="GO:0020037">
    <property type="term" value="F:heme binding"/>
    <property type="evidence" value="ECO:0007669"/>
    <property type="project" value="InterPro"/>
</dbReference>
<gene>
    <name evidence="3" type="ORF">K7X08_002619</name>
</gene>
<keyword evidence="1" id="KW-0560">Oxidoreductase</keyword>
<dbReference type="GO" id="GO:0004497">
    <property type="term" value="F:monooxygenase activity"/>
    <property type="evidence" value="ECO:0007669"/>
    <property type="project" value="InterPro"/>
</dbReference>
<accession>A0A9Q1R5M4</accession>
<evidence type="ECO:0000313" key="3">
    <source>
        <dbReference type="EMBL" id="KAJ8541803.1"/>
    </source>
</evidence>
<keyword evidence="2" id="KW-0732">Signal</keyword>
<comment type="caution">
    <text evidence="3">The sequence shown here is derived from an EMBL/GenBank/DDBJ whole genome shotgun (WGS) entry which is preliminary data.</text>
</comment>